<organism evidence="3 4">
    <name type="scientific">Drosophila pseudoobscura pseudoobscura</name>
    <name type="common">Fruit fly</name>
    <dbReference type="NCBI Taxonomy" id="46245"/>
    <lineage>
        <taxon>Eukaryota</taxon>
        <taxon>Metazoa</taxon>
        <taxon>Ecdysozoa</taxon>
        <taxon>Arthropoda</taxon>
        <taxon>Hexapoda</taxon>
        <taxon>Insecta</taxon>
        <taxon>Pterygota</taxon>
        <taxon>Neoptera</taxon>
        <taxon>Endopterygota</taxon>
        <taxon>Diptera</taxon>
        <taxon>Brachycera</taxon>
        <taxon>Muscomorpha</taxon>
        <taxon>Ephydroidea</taxon>
        <taxon>Drosophilidae</taxon>
        <taxon>Drosophila</taxon>
        <taxon>Sophophora</taxon>
    </lineage>
</organism>
<evidence type="ECO:0000256" key="1">
    <source>
        <dbReference type="SAM" id="MobiDB-lite"/>
    </source>
</evidence>
<feature type="region of interest" description="Disordered" evidence="1">
    <location>
        <begin position="45"/>
        <end position="109"/>
    </location>
</feature>
<keyword evidence="3" id="KW-1185">Reference proteome</keyword>
<dbReference type="AlphaFoldDB" id="A0A6I8UAQ0"/>
<feature type="signal peptide" evidence="2">
    <location>
        <begin position="1"/>
        <end position="21"/>
    </location>
</feature>
<evidence type="ECO:0000313" key="4">
    <source>
        <dbReference type="RefSeq" id="XP_001352465.3"/>
    </source>
</evidence>
<name>A0A6I8UAQ0_DROPS</name>
<dbReference type="KEGG" id="dpo:4812201"/>
<feature type="chain" id="PRO_5026197852" evidence="2">
    <location>
        <begin position="22"/>
        <end position="363"/>
    </location>
</feature>
<dbReference type="RefSeq" id="XP_001352465.3">
    <property type="nucleotide sequence ID" value="XM_001352429.4"/>
</dbReference>
<dbReference type="InParanoid" id="A0A6I8UAQ0"/>
<protein>
    <submittedName>
        <fullName evidence="4">Glycine-rich cell wall structural protein 1.0</fullName>
    </submittedName>
</protein>
<feature type="compositionally biased region" description="Acidic residues" evidence="1">
    <location>
        <begin position="83"/>
        <end position="93"/>
    </location>
</feature>
<feature type="compositionally biased region" description="Basic and acidic residues" evidence="1">
    <location>
        <begin position="65"/>
        <end position="75"/>
    </location>
</feature>
<accession>A0A6I8UAQ0</accession>
<keyword evidence="2" id="KW-0732">Signal</keyword>
<evidence type="ECO:0000313" key="3">
    <source>
        <dbReference type="Proteomes" id="UP000001819"/>
    </source>
</evidence>
<sequence length="363" mass="36498">MRSDCLILALGLVLLVGSVAGKSSSLSDGDRDQWVWRSYNRQQRSFRDGGGDIGRSRSAAIRNSYDNKLRREPTTRRPLPGEPENDEIEDYADAVDPNRASQDTTTPNVGTRQYNPYGGQPNAGQFGGSGLSGGYGGSPGVLVGPGGPTGIIGRQPLYPSPYQPGYGGFNGAQNGIGGYPGGIYGGASGAGLQGYPGASGAGYPGGSLGGAFGGYPSNGLGVGQFSGVGQQFPSGGQFSGVAQQFPGASQFPGSGGQYPFGGSYPGGDFNGNQFAGQFPGNGGQQYPSNQFGGGGPQYTEGYGLAGGLGLGQLGIGGAGGGPYGGGNFGFDEKSSPPVVAEGKSAKSVDAAPRNVNDKLSKKI</sequence>
<evidence type="ECO:0000256" key="2">
    <source>
        <dbReference type="SAM" id="SignalP"/>
    </source>
</evidence>
<dbReference type="Proteomes" id="UP000001819">
    <property type="component" value="Chromosome X"/>
</dbReference>
<feature type="compositionally biased region" description="Polar residues" evidence="1">
    <location>
        <begin position="99"/>
        <end position="109"/>
    </location>
</feature>
<feature type="region of interest" description="Disordered" evidence="1">
    <location>
        <begin position="321"/>
        <end position="363"/>
    </location>
</feature>
<reference evidence="4" key="1">
    <citation type="submission" date="2025-08" db="UniProtKB">
        <authorList>
            <consortium name="RefSeq"/>
        </authorList>
    </citation>
    <scope>IDENTIFICATION</scope>
    <source>
        <strain evidence="4">MV-25-SWS-2005</strain>
        <tissue evidence="4">Whole body</tissue>
    </source>
</reference>
<gene>
    <name evidence="4" type="primary">LOC4812201</name>
</gene>
<proteinExistence type="predicted"/>